<feature type="transmembrane region" description="Helical" evidence="1">
    <location>
        <begin position="15"/>
        <end position="36"/>
    </location>
</feature>
<feature type="transmembrane region" description="Helical" evidence="1">
    <location>
        <begin position="43"/>
        <end position="60"/>
    </location>
</feature>
<feature type="transmembrane region" description="Helical" evidence="1">
    <location>
        <begin position="143"/>
        <end position="161"/>
    </location>
</feature>
<proteinExistence type="predicted"/>
<evidence type="ECO:0000256" key="1">
    <source>
        <dbReference type="SAM" id="Phobius"/>
    </source>
</evidence>
<organism evidence="2 3">
    <name type="scientific">Gigaspora rosea</name>
    <dbReference type="NCBI Taxonomy" id="44941"/>
    <lineage>
        <taxon>Eukaryota</taxon>
        <taxon>Fungi</taxon>
        <taxon>Fungi incertae sedis</taxon>
        <taxon>Mucoromycota</taxon>
        <taxon>Glomeromycotina</taxon>
        <taxon>Glomeromycetes</taxon>
        <taxon>Diversisporales</taxon>
        <taxon>Gigasporaceae</taxon>
        <taxon>Gigaspora</taxon>
    </lineage>
</organism>
<feature type="transmembrane region" description="Helical" evidence="1">
    <location>
        <begin position="98"/>
        <end position="122"/>
    </location>
</feature>
<evidence type="ECO:0000313" key="2">
    <source>
        <dbReference type="EMBL" id="RIB08207.1"/>
    </source>
</evidence>
<comment type="caution">
    <text evidence="2">The sequence shown here is derived from an EMBL/GenBank/DDBJ whole genome shotgun (WGS) entry which is preliminary data.</text>
</comment>
<sequence>MGKDTTYISDPENIFATWLIAVAFALTLDSFTRALIERNISKGYWLLIPINISILINEFINPFLTSASSFCSSNSLPGPNCTNVVSYVKCQSPTNVKIYLWLFPIIQFFYLTSKPFLLHLAYVRCAAVFRPFRNIGFLWFHRFLLTLRFIELITIFIISIFDSLVCSGSYCTPACEAILLIYKIRESIVIVFRLYYIVCEALFYKKLFYEIRKIRNDTDTLRTLYHQSTLFTIDILQLTAICIFRTARVAGAELPTYTYAELFSTSFTIFVMTKFVDRIPSLLDDY</sequence>
<dbReference type="Proteomes" id="UP000266673">
    <property type="component" value="Unassembled WGS sequence"/>
</dbReference>
<accession>A0A397UGL2</accession>
<protein>
    <submittedName>
        <fullName evidence="2">Uncharacterized protein</fullName>
    </submittedName>
</protein>
<gene>
    <name evidence="2" type="ORF">C2G38_2111680</name>
</gene>
<dbReference type="AlphaFoldDB" id="A0A397UGL2"/>
<keyword evidence="3" id="KW-1185">Reference proteome</keyword>
<dbReference type="OrthoDB" id="2334596at2759"/>
<evidence type="ECO:0000313" key="3">
    <source>
        <dbReference type="Proteomes" id="UP000266673"/>
    </source>
</evidence>
<keyword evidence="1" id="KW-0472">Membrane</keyword>
<dbReference type="EMBL" id="QKWP01001538">
    <property type="protein sequence ID" value="RIB08207.1"/>
    <property type="molecule type" value="Genomic_DNA"/>
</dbReference>
<keyword evidence="1" id="KW-1133">Transmembrane helix</keyword>
<keyword evidence="1" id="KW-0812">Transmembrane</keyword>
<name>A0A397UGL2_9GLOM</name>
<reference evidence="2 3" key="1">
    <citation type="submission" date="2018-06" db="EMBL/GenBank/DDBJ databases">
        <title>Comparative genomics reveals the genomic features of Rhizophagus irregularis, R. cerebriforme, R. diaphanum and Gigaspora rosea, and their symbiotic lifestyle signature.</title>
        <authorList>
            <person name="Morin E."/>
            <person name="San Clemente H."/>
            <person name="Chen E.C.H."/>
            <person name="De La Providencia I."/>
            <person name="Hainaut M."/>
            <person name="Kuo A."/>
            <person name="Kohler A."/>
            <person name="Murat C."/>
            <person name="Tang N."/>
            <person name="Roy S."/>
            <person name="Loubradou J."/>
            <person name="Henrissat B."/>
            <person name="Grigoriev I.V."/>
            <person name="Corradi N."/>
            <person name="Roux C."/>
            <person name="Martin F.M."/>
        </authorList>
    </citation>
    <scope>NUCLEOTIDE SEQUENCE [LARGE SCALE GENOMIC DNA]</scope>
    <source>
        <strain evidence="2 3">DAOM 194757</strain>
    </source>
</reference>